<dbReference type="Proteomes" id="UP000593568">
    <property type="component" value="Unassembled WGS sequence"/>
</dbReference>
<name>A0A7J9FIC5_9ROSI</name>
<evidence type="ECO:0000313" key="2">
    <source>
        <dbReference type="Proteomes" id="UP000593568"/>
    </source>
</evidence>
<gene>
    <name evidence="1" type="ORF">Gotri_026084</name>
</gene>
<reference evidence="1 2" key="1">
    <citation type="journal article" date="2019" name="Genome Biol. Evol.">
        <title>Insights into the evolution of the New World diploid cottons (Gossypium, subgenus Houzingenia) based on genome sequencing.</title>
        <authorList>
            <person name="Grover C.E."/>
            <person name="Arick M.A. 2nd"/>
            <person name="Thrash A."/>
            <person name="Conover J.L."/>
            <person name="Sanders W.S."/>
            <person name="Peterson D.G."/>
            <person name="Frelichowski J.E."/>
            <person name="Scheffler J.A."/>
            <person name="Scheffler B.E."/>
            <person name="Wendel J.F."/>
        </authorList>
    </citation>
    <scope>NUCLEOTIDE SEQUENCE [LARGE SCALE GENOMIC DNA]</scope>
    <source>
        <strain evidence="1">8</strain>
        <tissue evidence="1">Leaf</tissue>
    </source>
</reference>
<accession>A0A7J9FIC5</accession>
<dbReference type="EMBL" id="JABEZW010217540">
    <property type="protein sequence ID" value="MBA0785053.1"/>
    <property type="molecule type" value="Genomic_DNA"/>
</dbReference>
<dbReference type="AlphaFoldDB" id="A0A7J9FIC5"/>
<organism evidence="1 2">
    <name type="scientific">Gossypium trilobum</name>
    <dbReference type="NCBI Taxonomy" id="34281"/>
    <lineage>
        <taxon>Eukaryota</taxon>
        <taxon>Viridiplantae</taxon>
        <taxon>Streptophyta</taxon>
        <taxon>Embryophyta</taxon>
        <taxon>Tracheophyta</taxon>
        <taxon>Spermatophyta</taxon>
        <taxon>Magnoliopsida</taxon>
        <taxon>eudicotyledons</taxon>
        <taxon>Gunneridae</taxon>
        <taxon>Pentapetalae</taxon>
        <taxon>rosids</taxon>
        <taxon>malvids</taxon>
        <taxon>Malvales</taxon>
        <taxon>Malvaceae</taxon>
        <taxon>Malvoideae</taxon>
        <taxon>Gossypium</taxon>
    </lineage>
</organism>
<feature type="non-terminal residue" evidence="1">
    <location>
        <position position="28"/>
    </location>
</feature>
<keyword evidence="2" id="KW-1185">Reference proteome</keyword>
<sequence length="28" mass="3262">MWKKVIAPLKISLNPKTVQAVVCFDDWM</sequence>
<proteinExistence type="predicted"/>
<evidence type="ECO:0000313" key="1">
    <source>
        <dbReference type="EMBL" id="MBA0785053.1"/>
    </source>
</evidence>
<protein>
    <submittedName>
        <fullName evidence="1">Uncharacterized protein</fullName>
    </submittedName>
</protein>
<comment type="caution">
    <text evidence="1">The sequence shown here is derived from an EMBL/GenBank/DDBJ whole genome shotgun (WGS) entry which is preliminary data.</text>
</comment>